<feature type="transmembrane region" description="Helical" evidence="5">
    <location>
        <begin position="91"/>
        <end position="111"/>
    </location>
</feature>
<dbReference type="RefSeq" id="WP_070562438.1">
    <property type="nucleotide sequence ID" value="NZ_DAMAGK010000042.1"/>
</dbReference>
<dbReference type="InterPro" id="IPR053934">
    <property type="entry name" value="HTTM_dom"/>
</dbReference>
<comment type="subcellular location">
    <subcellularLocation>
        <location evidence="1">Endomembrane system</location>
        <topology evidence="1">Multi-pass membrane protein</topology>
    </subcellularLocation>
</comment>
<proteinExistence type="predicted"/>
<feature type="transmembrane region" description="Helical" evidence="5">
    <location>
        <begin position="118"/>
        <end position="138"/>
    </location>
</feature>
<keyword evidence="3 5" id="KW-1133">Transmembrane helix</keyword>
<dbReference type="Proteomes" id="UP000432350">
    <property type="component" value="Unassembled WGS sequence"/>
</dbReference>
<organism evidence="7 8">
    <name type="scientific">Sphingobacterium multivorum</name>
    <dbReference type="NCBI Taxonomy" id="28454"/>
    <lineage>
        <taxon>Bacteria</taxon>
        <taxon>Pseudomonadati</taxon>
        <taxon>Bacteroidota</taxon>
        <taxon>Sphingobacteriia</taxon>
        <taxon>Sphingobacteriales</taxon>
        <taxon>Sphingobacteriaceae</taxon>
        <taxon>Sphingobacterium</taxon>
    </lineage>
</organism>
<dbReference type="PANTHER" id="PTHR39535">
    <property type="entry name" value="SPORULATION-DELAYING PROTEIN SDPB"/>
    <property type="match status" value="1"/>
</dbReference>
<dbReference type="GO" id="GO:0012505">
    <property type="term" value="C:endomembrane system"/>
    <property type="evidence" value="ECO:0007669"/>
    <property type="project" value="UniProtKB-SubCell"/>
</dbReference>
<protein>
    <recommendedName>
        <fullName evidence="6">HTTM-like domain-containing protein</fullName>
    </recommendedName>
</protein>
<name>A0A653XKG1_SPHMU</name>
<evidence type="ECO:0000313" key="8">
    <source>
        <dbReference type="Proteomes" id="UP000432350"/>
    </source>
</evidence>
<accession>A0A653XKG1</accession>
<evidence type="ECO:0000256" key="3">
    <source>
        <dbReference type="ARBA" id="ARBA00022989"/>
    </source>
</evidence>
<evidence type="ECO:0000256" key="2">
    <source>
        <dbReference type="ARBA" id="ARBA00022692"/>
    </source>
</evidence>
<evidence type="ECO:0000313" key="7">
    <source>
        <dbReference type="EMBL" id="VXC30447.1"/>
    </source>
</evidence>
<dbReference type="InterPro" id="IPR052964">
    <property type="entry name" value="Sporulation_signal_mat"/>
</dbReference>
<feature type="transmembrane region" description="Helical" evidence="5">
    <location>
        <begin position="261"/>
        <end position="289"/>
    </location>
</feature>
<evidence type="ECO:0000256" key="4">
    <source>
        <dbReference type="ARBA" id="ARBA00023136"/>
    </source>
</evidence>
<feature type="transmembrane region" description="Helical" evidence="5">
    <location>
        <begin position="25"/>
        <end position="43"/>
    </location>
</feature>
<keyword evidence="4 5" id="KW-0472">Membrane</keyword>
<keyword evidence="2 5" id="KW-0812">Transmembrane</keyword>
<evidence type="ECO:0000259" key="6">
    <source>
        <dbReference type="SMART" id="SM00752"/>
    </source>
</evidence>
<dbReference type="InterPro" id="IPR011020">
    <property type="entry name" value="HTTM-like"/>
</dbReference>
<feature type="domain" description="HTTM-like" evidence="6">
    <location>
        <begin position="18"/>
        <end position="299"/>
    </location>
</feature>
<evidence type="ECO:0000256" key="1">
    <source>
        <dbReference type="ARBA" id="ARBA00004127"/>
    </source>
</evidence>
<dbReference type="Pfam" id="PF05090">
    <property type="entry name" value="HTTM"/>
    <property type="match status" value="1"/>
</dbReference>
<dbReference type="AlphaFoldDB" id="A0A653XKG1"/>
<feature type="transmembrane region" description="Helical" evidence="5">
    <location>
        <begin position="225"/>
        <end position="249"/>
    </location>
</feature>
<evidence type="ECO:0000256" key="5">
    <source>
        <dbReference type="SAM" id="Phobius"/>
    </source>
</evidence>
<dbReference type="SMART" id="SM00752">
    <property type="entry name" value="HTTM"/>
    <property type="match status" value="1"/>
</dbReference>
<dbReference type="PANTHER" id="PTHR39535:SF2">
    <property type="entry name" value="HTTM DOMAIN-CONTAINING PROTEIN"/>
    <property type="match status" value="1"/>
</dbReference>
<gene>
    <name evidence="7" type="ORF">SPHINGO8BC_10041</name>
</gene>
<sequence length="304" mass="35052">MHKISVYFDKIRSSFFKYRGEDENFFFVYRLGIGFFSLFHFLACLKDFERLYITNDIIAQDAMRIQKPWFIPNINEVLRFLGEITSAPEKSLLTVFISLYIIFCITLAIGFRTRLSAIGLVILHLIIVKGSPIFSYGVDYFTTISLFYCAIFPLGHGKGIDKATIYKDKAFVNPSPYRRILQIHMCIVYFAGGIEKIIGEDWRNGESFWKSVHLPGFTGLIKIDYGFMASFPITAILAGWFVVILELFYPVFIWKKSWRGYVLVLISLMHVGILLSLGLYFFSILMIILNLTAFLNLSSDKSKK</sequence>
<dbReference type="EMBL" id="CABWMV010000001">
    <property type="protein sequence ID" value="VXC30447.1"/>
    <property type="molecule type" value="Genomic_DNA"/>
</dbReference>
<reference evidence="7 8" key="1">
    <citation type="submission" date="2019-10" db="EMBL/GenBank/DDBJ databases">
        <authorList>
            <person name="Karimi E."/>
        </authorList>
    </citation>
    <scope>NUCLEOTIDE SEQUENCE [LARGE SCALE GENOMIC DNA]</scope>
    <source>
        <strain evidence="7">Sphingobacterium sp. 8BC</strain>
    </source>
</reference>